<comment type="caution">
    <text evidence="1">The sequence shown here is derived from an EMBL/GenBank/DDBJ whole genome shotgun (WGS) entry which is preliminary data.</text>
</comment>
<reference evidence="2" key="1">
    <citation type="journal article" date="2019" name="Int. J. Syst. Evol. Microbiol.">
        <title>The Global Catalogue of Microorganisms (GCM) 10K type strain sequencing project: providing services to taxonomists for standard genome sequencing and annotation.</title>
        <authorList>
            <consortium name="The Broad Institute Genomics Platform"/>
            <consortium name="The Broad Institute Genome Sequencing Center for Infectious Disease"/>
            <person name="Wu L."/>
            <person name="Ma J."/>
        </authorList>
    </citation>
    <scope>NUCLEOTIDE SEQUENCE [LARGE SCALE GENOMIC DNA]</scope>
    <source>
        <strain evidence="2">CCUG 15531</strain>
    </source>
</reference>
<protein>
    <submittedName>
        <fullName evidence="1">Uncharacterized protein</fullName>
    </submittedName>
</protein>
<dbReference type="EMBL" id="JBHUEK010000034">
    <property type="protein sequence ID" value="MFD1781722.1"/>
    <property type="molecule type" value="Genomic_DNA"/>
</dbReference>
<organism evidence="1 2">
    <name type="scientific">Fredinandcohnia salidurans</name>
    <dbReference type="NCBI Taxonomy" id="2595041"/>
    <lineage>
        <taxon>Bacteria</taxon>
        <taxon>Bacillati</taxon>
        <taxon>Bacillota</taxon>
        <taxon>Bacilli</taxon>
        <taxon>Bacillales</taxon>
        <taxon>Bacillaceae</taxon>
        <taxon>Fredinandcohnia</taxon>
    </lineage>
</organism>
<name>A0ABW4MUR2_9BACI</name>
<keyword evidence="2" id="KW-1185">Reference proteome</keyword>
<evidence type="ECO:0000313" key="1">
    <source>
        <dbReference type="EMBL" id="MFD1781722.1"/>
    </source>
</evidence>
<accession>A0ABW4MUR2</accession>
<dbReference type="RefSeq" id="WP_388042168.1">
    <property type="nucleotide sequence ID" value="NZ_JBHUEK010000034.1"/>
</dbReference>
<gene>
    <name evidence="1" type="ORF">ACFSFW_24045</name>
</gene>
<evidence type="ECO:0000313" key="2">
    <source>
        <dbReference type="Proteomes" id="UP001597227"/>
    </source>
</evidence>
<sequence>MLSIILLLGCYLVHCCFPIARTIRLAQQEKAAQLIAAGSLTLAPVS</sequence>
<proteinExistence type="predicted"/>
<dbReference type="Proteomes" id="UP001597227">
    <property type="component" value="Unassembled WGS sequence"/>
</dbReference>